<reference evidence="1 2" key="1">
    <citation type="submission" date="2016-03" db="EMBL/GenBank/DDBJ databases">
        <authorList>
            <person name="Devillers H."/>
        </authorList>
    </citation>
    <scope>NUCLEOTIDE SEQUENCE [LARGE SCALE GENOMIC DNA]</scope>
    <source>
        <strain evidence="1">CBS 11717</strain>
    </source>
</reference>
<dbReference type="OrthoDB" id="4033270at2759"/>
<evidence type="ECO:0000313" key="2">
    <source>
        <dbReference type="Proteomes" id="UP000191024"/>
    </source>
</evidence>
<sequence>MTISDATSDSTGSREYAKLLSRRDELLKQETSLKREYTTLLRKMASVMAVLQTIDNDNISSVSISEESVTKVPGLAEYAELIAEIDATDFSDVEIPDFLQDSYQLFKNAALLYKDA</sequence>
<protein>
    <submittedName>
        <fullName evidence="1">LAMI_0D12464g1_1</fullName>
    </submittedName>
</protein>
<dbReference type="Pfam" id="PF17335">
    <property type="entry name" value="IES5"/>
    <property type="match status" value="1"/>
</dbReference>
<dbReference type="Proteomes" id="UP000191024">
    <property type="component" value="Chromosome D"/>
</dbReference>
<organism evidence="1 2">
    <name type="scientific">Lachancea mirantina</name>
    <dbReference type="NCBI Taxonomy" id="1230905"/>
    <lineage>
        <taxon>Eukaryota</taxon>
        <taxon>Fungi</taxon>
        <taxon>Dikarya</taxon>
        <taxon>Ascomycota</taxon>
        <taxon>Saccharomycotina</taxon>
        <taxon>Saccharomycetes</taxon>
        <taxon>Saccharomycetales</taxon>
        <taxon>Saccharomycetaceae</taxon>
        <taxon>Lachancea</taxon>
    </lineage>
</organism>
<dbReference type="STRING" id="1230905.A0A1G4JFQ9"/>
<accession>A0A1G4JFQ9</accession>
<keyword evidence="2" id="KW-1185">Reference proteome</keyword>
<proteinExistence type="predicted"/>
<dbReference type="AlphaFoldDB" id="A0A1G4JFQ9"/>
<dbReference type="GO" id="GO:0031011">
    <property type="term" value="C:Ino80 complex"/>
    <property type="evidence" value="ECO:0007669"/>
    <property type="project" value="InterPro"/>
</dbReference>
<name>A0A1G4JFQ9_9SACH</name>
<gene>
    <name evidence="1" type="ORF">LAMI_0D12464G</name>
</gene>
<dbReference type="InterPro" id="IPR020366">
    <property type="entry name" value="Ies5"/>
</dbReference>
<dbReference type="EMBL" id="LT598463">
    <property type="protein sequence ID" value="SCU89118.1"/>
    <property type="molecule type" value="Genomic_DNA"/>
</dbReference>
<evidence type="ECO:0000313" key="1">
    <source>
        <dbReference type="EMBL" id="SCU89118.1"/>
    </source>
</evidence>